<dbReference type="InterPro" id="IPR036005">
    <property type="entry name" value="Creatinase/aminopeptidase-like"/>
</dbReference>
<evidence type="ECO:0000259" key="8">
    <source>
        <dbReference type="Pfam" id="PF00557"/>
    </source>
</evidence>
<feature type="binding site" evidence="6">
    <location>
        <position position="247"/>
    </location>
    <ligand>
        <name>a divalent metal cation</name>
        <dbReference type="ChEBI" id="CHEBI:60240"/>
        <label>1</label>
    </ligand>
</feature>
<sequence>MAVSPGPPTKFKPMSVTIKTAQEIEKMRVAGHLAAEVLEMIEPYVKPGITTAELDQICHDYIVHQQQAIPAPLNYRGFPKSICSSVNQVVCHGIPNEKRLKKGDLINLDITVIKDGYHGDTSQMFLVGGGSVLAKRLMDITQQALWIGIQQAKPGAQLGDIGHAIQDFVEQHNYSVVREYCGHGIGKEFHEDPQVLHYGSPGTGLVLQPGMCFTIEPMVNSGKRHVKLRPDGWTVVTRDRSLSAQFEHTLLITPEGCEVLTLRQNETQFASGH</sequence>
<feature type="domain" description="Peptidase M24" evidence="8">
    <location>
        <begin position="25"/>
        <end position="253"/>
    </location>
</feature>
<keyword evidence="4 6" id="KW-0479">Metal-binding</keyword>
<dbReference type="SUPFAM" id="SSF55920">
    <property type="entry name" value="Creatinase/aminopeptidase"/>
    <property type="match status" value="1"/>
</dbReference>
<feature type="binding site" evidence="6">
    <location>
        <position position="109"/>
    </location>
    <ligand>
        <name>a divalent metal cation</name>
        <dbReference type="ChEBI" id="CHEBI:60240"/>
        <label>1</label>
    </ligand>
</feature>
<evidence type="ECO:0000256" key="3">
    <source>
        <dbReference type="ARBA" id="ARBA00022670"/>
    </source>
</evidence>
<reference evidence="9" key="1">
    <citation type="journal article" date="2011" name="ISME J.">
        <title>The endosymbionts of the deep-sea tubeworms Riftia pachyptila and Tevnia jerichonana share an identical physiology as revealed by proteogenomic analyses.</title>
        <authorList>
            <person name="Gardebrecht A."/>
            <person name="Markert S."/>
            <person name="Felbeck H."/>
            <person name="Thuermer A."/>
            <person name="Albrecht D."/>
            <person name="Wollherr A."/>
            <person name="Kabisch J."/>
            <person name="Lehmann R."/>
            <person name="Daniel R."/>
            <person name="Liesegang H."/>
            <person name="Hecker M."/>
            <person name="Sievert S.M."/>
            <person name="Schweder T."/>
        </authorList>
    </citation>
    <scope>NUCLEOTIDE SEQUENCE [LARGE SCALE GENOMIC DNA]</scope>
</reference>
<dbReference type="InterPro" id="IPR000994">
    <property type="entry name" value="Pept_M24"/>
</dbReference>
<evidence type="ECO:0000256" key="1">
    <source>
        <dbReference type="ARBA" id="ARBA00002521"/>
    </source>
</evidence>
<feature type="binding site" evidence="6">
    <location>
        <position position="183"/>
    </location>
    <ligand>
        <name>a divalent metal cation</name>
        <dbReference type="ChEBI" id="CHEBI:60240"/>
        <label>2</label>
        <note>catalytic</note>
    </ligand>
</feature>
<dbReference type="PANTHER" id="PTHR43330">
    <property type="entry name" value="METHIONINE AMINOPEPTIDASE"/>
    <property type="match status" value="1"/>
</dbReference>
<dbReference type="HAMAP" id="MF_01974">
    <property type="entry name" value="MetAP_1"/>
    <property type="match status" value="1"/>
</dbReference>
<proteinExistence type="inferred from homology"/>
<feature type="binding site" evidence="6">
    <location>
        <position position="120"/>
    </location>
    <ligand>
        <name>a divalent metal cation</name>
        <dbReference type="ChEBI" id="CHEBI:60240"/>
        <label>1</label>
    </ligand>
</feature>
<dbReference type="EMBL" id="AFOC01000010">
    <property type="protein sequence ID" value="EGV52388.1"/>
    <property type="molecule type" value="Genomic_DNA"/>
</dbReference>
<accession>G2DAG8</accession>
<dbReference type="InterPro" id="IPR002467">
    <property type="entry name" value="Pept_M24A_MAP1"/>
</dbReference>
<comment type="caution">
    <text evidence="9">The sequence shown here is derived from an EMBL/GenBank/DDBJ whole genome shotgun (WGS) entry which is preliminary data.</text>
</comment>
<dbReference type="InterPro" id="IPR001714">
    <property type="entry name" value="Pept_M24_MAP"/>
</dbReference>
<feature type="binding site" evidence="6">
    <location>
        <position position="216"/>
    </location>
    <ligand>
        <name>a divalent metal cation</name>
        <dbReference type="ChEBI" id="CHEBI:60240"/>
        <label>2</label>
        <note>catalytic</note>
    </ligand>
</feature>
<feature type="binding site" evidence="6">
    <location>
        <position position="190"/>
    </location>
    <ligand>
        <name>substrate</name>
    </ligand>
</feature>
<dbReference type="EC" id="3.4.11.18" evidence="6 7"/>
<comment type="catalytic activity">
    <reaction evidence="6 7">
        <text>Release of N-terminal amino acids, preferentially methionine, from peptides and arylamides.</text>
        <dbReference type="EC" id="3.4.11.18"/>
    </reaction>
</comment>
<comment type="similarity">
    <text evidence="6">Belongs to the peptidase M24A family. Methionine aminopeptidase type 1 subfamily.</text>
</comment>
<keyword evidence="5 6" id="KW-0378">Hydrolase</keyword>
<dbReference type="AlphaFoldDB" id="G2DAG8"/>
<gene>
    <name evidence="6 9" type="primary">map</name>
    <name evidence="9" type="ORF">Rifp1Sym_aj00180</name>
</gene>
<dbReference type="GO" id="GO:0070006">
    <property type="term" value="F:metalloaminopeptidase activity"/>
    <property type="evidence" value="ECO:0007669"/>
    <property type="project" value="UniProtKB-UniRule"/>
</dbReference>
<keyword evidence="2 6" id="KW-0031">Aminopeptidase</keyword>
<comment type="subunit">
    <text evidence="6">Monomer.</text>
</comment>
<dbReference type="PANTHER" id="PTHR43330:SF27">
    <property type="entry name" value="METHIONINE AMINOPEPTIDASE"/>
    <property type="match status" value="1"/>
</dbReference>
<evidence type="ECO:0000256" key="7">
    <source>
        <dbReference type="RuleBase" id="RU003653"/>
    </source>
</evidence>
<evidence type="ECO:0000256" key="4">
    <source>
        <dbReference type="ARBA" id="ARBA00022723"/>
    </source>
</evidence>
<evidence type="ECO:0000256" key="6">
    <source>
        <dbReference type="HAMAP-Rule" id="MF_01974"/>
    </source>
</evidence>
<comment type="function">
    <text evidence="1 6">Removes the N-terminal methionine from nascent proteins. The N-terminal methionine is often cleaved when the second residue in the primary sequence is small and uncharged (Met-Ala-, Cys, Gly, Pro, Ser, Thr, or Val). Requires deformylation of the N(alpha)-formylated initiator methionine before it can be hydrolyzed.</text>
</comment>
<keyword evidence="10" id="KW-1185">Reference proteome</keyword>
<dbReference type="Proteomes" id="UP000004491">
    <property type="component" value="Unassembled WGS sequence"/>
</dbReference>
<evidence type="ECO:0000256" key="2">
    <source>
        <dbReference type="ARBA" id="ARBA00022438"/>
    </source>
</evidence>
<evidence type="ECO:0000313" key="9">
    <source>
        <dbReference type="EMBL" id="EGV52388.1"/>
    </source>
</evidence>
<evidence type="ECO:0000256" key="5">
    <source>
        <dbReference type="ARBA" id="ARBA00022801"/>
    </source>
</evidence>
<dbReference type="NCBIfam" id="TIGR00500">
    <property type="entry name" value="met_pdase_I"/>
    <property type="match status" value="1"/>
</dbReference>
<dbReference type="MEROPS" id="M24.001"/>
<dbReference type="CDD" id="cd01086">
    <property type="entry name" value="MetAP1"/>
    <property type="match status" value="1"/>
</dbReference>
<dbReference type="GO" id="GO:0006508">
    <property type="term" value="P:proteolysis"/>
    <property type="evidence" value="ECO:0007669"/>
    <property type="project" value="UniProtKB-KW"/>
</dbReference>
<dbReference type="Gene3D" id="3.90.230.10">
    <property type="entry name" value="Creatinase/methionine aminopeptidase superfamily"/>
    <property type="match status" value="1"/>
</dbReference>
<name>G2DAG8_9GAMM</name>
<dbReference type="GO" id="GO:0004239">
    <property type="term" value="F:initiator methionyl aminopeptidase activity"/>
    <property type="evidence" value="ECO:0007669"/>
    <property type="project" value="UniProtKB-UniRule"/>
</dbReference>
<feature type="binding site" evidence="6">
    <location>
        <position position="247"/>
    </location>
    <ligand>
        <name>a divalent metal cation</name>
        <dbReference type="ChEBI" id="CHEBI:60240"/>
        <label>2</label>
        <note>catalytic</note>
    </ligand>
</feature>
<protein>
    <recommendedName>
        <fullName evidence="6 7">Methionine aminopeptidase</fullName>
        <shortName evidence="6">MAP</shortName>
        <shortName evidence="6">MetAP</shortName>
        <ecNumber evidence="6 7">3.4.11.18</ecNumber>
    </recommendedName>
    <alternativeName>
        <fullName evidence="6">Peptidase M</fullName>
    </alternativeName>
</protein>
<organism evidence="9 10">
    <name type="scientific">endosymbiont of Riftia pachyptila</name>
    <name type="common">vent Ph05</name>
    <dbReference type="NCBI Taxonomy" id="1048808"/>
    <lineage>
        <taxon>Bacteria</taxon>
        <taxon>Pseudomonadati</taxon>
        <taxon>Pseudomonadota</taxon>
        <taxon>Gammaproteobacteria</taxon>
        <taxon>sulfur-oxidizing symbionts</taxon>
    </lineage>
</organism>
<dbReference type="PROSITE" id="PS00680">
    <property type="entry name" value="MAP_1"/>
    <property type="match status" value="1"/>
</dbReference>
<feature type="binding site" evidence="6">
    <location>
        <position position="120"/>
    </location>
    <ligand>
        <name>a divalent metal cation</name>
        <dbReference type="ChEBI" id="CHEBI:60240"/>
        <label>2</label>
        <note>catalytic</note>
    </ligand>
</feature>
<feature type="binding site" evidence="6">
    <location>
        <position position="92"/>
    </location>
    <ligand>
        <name>substrate</name>
    </ligand>
</feature>
<dbReference type="GO" id="GO:0005829">
    <property type="term" value="C:cytosol"/>
    <property type="evidence" value="ECO:0007669"/>
    <property type="project" value="TreeGrafter"/>
</dbReference>
<dbReference type="Pfam" id="PF00557">
    <property type="entry name" value="Peptidase_M24"/>
    <property type="match status" value="1"/>
</dbReference>
<dbReference type="GO" id="GO:0046872">
    <property type="term" value="F:metal ion binding"/>
    <property type="evidence" value="ECO:0007669"/>
    <property type="project" value="UniProtKB-UniRule"/>
</dbReference>
<keyword evidence="3 6" id="KW-0645">Protease</keyword>
<evidence type="ECO:0000313" key="10">
    <source>
        <dbReference type="Proteomes" id="UP000004491"/>
    </source>
</evidence>
<dbReference type="PRINTS" id="PR00599">
    <property type="entry name" value="MAPEPTIDASE"/>
</dbReference>
<comment type="cofactor">
    <cofactor evidence="6">
        <name>Co(2+)</name>
        <dbReference type="ChEBI" id="CHEBI:48828"/>
    </cofactor>
    <cofactor evidence="6">
        <name>Zn(2+)</name>
        <dbReference type="ChEBI" id="CHEBI:29105"/>
    </cofactor>
    <cofactor evidence="6">
        <name>Mn(2+)</name>
        <dbReference type="ChEBI" id="CHEBI:29035"/>
    </cofactor>
    <cofactor evidence="6">
        <name>Fe(2+)</name>
        <dbReference type="ChEBI" id="CHEBI:29033"/>
    </cofactor>
    <text evidence="6">Binds 2 divalent metal cations per subunit. Has a high-affinity and a low affinity metal-binding site. The true nature of the physiological cofactor is under debate. The enzyme is active with cobalt, zinc, manganese or divalent iron ions. Most likely, methionine aminopeptidases function as mononuclear Fe(2+)-metalloproteases under physiological conditions, and the catalytically relevant metal-binding site has been assigned to the histidine-containing high-affinity site.</text>
</comment>
<dbReference type="PATRIC" id="fig|1048808.3.peg.559"/>